<dbReference type="EMBL" id="KL142395">
    <property type="protein sequence ID" value="KDR70783.1"/>
    <property type="molecule type" value="Genomic_DNA"/>
</dbReference>
<feature type="transmembrane region" description="Helical" evidence="1">
    <location>
        <begin position="90"/>
        <end position="106"/>
    </location>
</feature>
<keyword evidence="1" id="KW-0812">Transmembrane</keyword>
<proteinExistence type="predicted"/>
<feature type="chain" id="PRO_5001649136" evidence="2">
    <location>
        <begin position="21"/>
        <end position="513"/>
    </location>
</feature>
<feature type="transmembrane region" description="Helical" evidence="1">
    <location>
        <begin position="384"/>
        <end position="405"/>
    </location>
</feature>
<keyword evidence="4" id="KW-1185">Reference proteome</keyword>
<dbReference type="PANTHER" id="PTHR35043:SF7">
    <property type="entry name" value="TRANSCRIPTION FACTOR DOMAIN-CONTAINING PROTEIN"/>
    <property type="match status" value="1"/>
</dbReference>
<keyword evidence="1" id="KW-0472">Membrane</keyword>
<dbReference type="OrthoDB" id="9451547at2759"/>
<accession>A0A067SVI1</accession>
<feature type="transmembrane region" description="Helical" evidence="1">
    <location>
        <begin position="53"/>
        <end position="69"/>
    </location>
</feature>
<organism evidence="3 4">
    <name type="scientific">Galerina marginata (strain CBS 339.88)</name>
    <dbReference type="NCBI Taxonomy" id="685588"/>
    <lineage>
        <taxon>Eukaryota</taxon>
        <taxon>Fungi</taxon>
        <taxon>Dikarya</taxon>
        <taxon>Basidiomycota</taxon>
        <taxon>Agaricomycotina</taxon>
        <taxon>Agaricomycetes</taxon>
        <taxon>Agaricomycetidae</taxon>
        <taxon>Agaricales</taxon>
        <taxon>Agaricineae</taxon>
        <taxon>Strophariaceae</taxon>
        <taxon>Galerina</taxon>
    </lineage>
</organism>
<evidence type="ECO:0000313" key="4">
    <source>
        <dbReference type="Proteomes" id="UP000027222"/>
    </source>
</evidence>
<evidence type="ECO:0000313" key="3">
    <source>
        <dbReference type="EMBL" id="KDR70783.1"/>
    </source>
</evidence>
<sequence length="513" mass="57655">MVLVFVVLVLACISMCPSLAVPLLDCLSPQVACVTVPASLPLDSTSQRSTWDILWSCLATIFACTWVSVHPNLPDPREGRIRVALCRVELMLWAVIAPEMIIFWAMRQWQGARDLVQIYGEHGWTMAHGHFLQMGGFMLADGDEDISVILTDEFYDLLSNGHIAFPDISEKEIQDRSKGNGLSKGLAILQTSWFAAQCISRKIQGLAITEIELVTVAFALLNGIMYFLWWHKPVDVECCVRIYRLRGSKPRPKRIQPRRPPRGRDLPIQSITIVESPRQSMDLGSDGLKLLEDAAARSNSGPTFDGQMLPFECISNAQFFLPATTRKNTQTFRLRDVGQAFTFIFQRLKAMRGIDIDNSGEPLRTPMFFASGAINTSNVIAYDIAVSVLSTLFGLIHCLAWFFVFPSRLERFLWRSSAIVISCVPLIFLIRQGIVYLVRLLLDNSSPAANRQSNLPFILLSKFMVVLWWIFVAVIPLYVVARIALLIEAFIALRDLPVGAYSAISWTQYLPHI</sequence>
<keyword evidence="1" id="KW-1133">Transmembrane helix</keyword>
<dbReference type="Proteomes" id="UP000027222">
    <property type="component" value="Unassembled WGS sequence"/>
</dbReference>
<dbReference type="HOGENOM" id="CLU_022883_6_1_1"/>
<dbReference type="AlphaFoldDB" id="A0A067SVI1"/>
<evidence type="ECO:0000256" key="2">
    <source>
        <dbReference type="SAM" id="SignalP"/>
    </source>
</evidence>
<evidence type="ECO:0000256" key="1">
    <source>
        <dbReference type="SAM" id="Phobius"/>
    </source>
</evidence>
<feature type="transmembrane region" description="Helical" evidence="1">
    <location>
        <begin position="458"/>
        <end position="481"/>
    </location>
</feature>
<reference evidence="4" key="1">
    <citation type="journal article" date="2014" name="Proc. Natl. Acad. Sci. U.S.A.">
        <title>Extensive sampling of basidiomycete genomes demonstrates inadequacy of the white-rot/brown-rot paradigm for wood decay fungi.</title>
        <authorList>
            <person name="Riley R."/>
            <person name="Salamov A.A."/>
            <person name="Brown D.W."/>
            <person name="Nagy L.G."/>
            <person name="Floudas D."/>
            <person name="Held B.W."/>
            <person name="Levasseur A."/>
            <person name="Lombard V."/>
            <person name="Morin E."/>
            <person name="Otillar R."/>
            <person name="Lindquist E.A."/>
            <person name="Sun H."/>
            <person name="LaButti K.M."/>
            <person name="Schmutz J."/>
            <person name="Jabbour D."/>
            <person name="Luo H."/>
            <person name="Baker S.E."/>
            <person name="Pisabarro A.G."/>
            <person name="Walton J.D."/>
            <person name="Blanchette R.A."/>
            <person name="Henrissat B."/>
            <person name="Martin F."/>
            <person name="Cullen D."/>
            <person name="Hibbett D.S."/>
            <person name="Grigoriev I.V."/>
        </authorList>
    </citation>
    <scope>NUCLEOTIDE SEQUENCE [LARGE SCALE GENOMIC DNA]</scope>
    <source>
        <strain evidence="4">CBS 339.88</strain>
    </source>
</reference>
<feature type="transmembrane region" description="Helical" evidence="1">
    <location>
        <begin position="417"/>
        <end position="438"/>
    </location>
</feature>
<dbReference type="PANTHER" id="PTHR35043">
    <property type="entry name" value="TRANSCRIPTION FACTOR DOMAIN-CONTAINING PROTEIN"/>
    <property type="match status" value="1"/>
</dbReference>
<feature type="signal peptide" evidence="2">
    <location>
        <begin position="1"/>
        <end position="20"/>
    </location>
</feature>
<name>A0A067SVI1_GALM3</name>
<protein>
    <submittedName>
        <fullName evidence="3">Uncharacterized protein</fullName>
    </submittedName>
</protein>
<keyword evidence="2" id="KW-0732">Signal</keyword>
<gene>
    <name evidence="3" type="ORF">GALMADRAFT_144278</name>
</gene>